<dbReference type="EMBL" id="LAZR01010606">
    <property type="protein sequence ID" value="KKM66069.1"/>
    <property type="molecule type" value="Genomic_DNA"/>
</dbReference>
<dbReference type="AlphaFoldDB" id="A0A0F9J8D6"/>
<protein>
    <submittedName>
        <fullName evidence="1">Uncharacterized protein</fullName>
    </submittedName>
</protein>
<evidence type="ECO:0000313" key="1">
    <source>
        <dbReference type="EMBL" id="KKM66069.1"/>
    </source>
</evidence>
<comment type="caution">
    <text evidence="1">The sequence shown here is derived from an EMBL/GenBank/DDBJ whole genome shotgun (WGS) entry which is preliminary data.</text>
</comment>
<gene>
    <name evidence="1" type="ORF">LCGC14_1484890</name>
</gene>
<accession>A0A0F9J8D6</accession>
<proteinExistence type="predicted"/>
<sequence>MKTTSLSSGIKCIDGKLFLSFSDFFVVLEAWPHLKAWRLVDNKWKRITPYIDIAENSVEFLGIKRNNLPIYINECLYNESPYSSARKKPRRIVKDSSSRFGYMPGDTIKSNSVPWKEKNFDQISMSIKHFFNNIPPDIRDVVSRVKSDQWKVLRWARDYKEYADLLVSNPALAFCVCSAAKFTRIGRVGKSHYRELLKQKQRKIAAYLGFPDSEQTVKILKKIDSELLNMRDLLSIREIITEHRVARKVLSHLNINAAVMEFIVLAKDNPRIFESMSTSFFYDIATSFPVAKDITSPTVDTLETCDRFIRLKFMFLDLDRYQGVTKLRSIQDLISKHQEWVDRQSKEM</sequence>
<organism evidence="1">
    <name type="scientific">marine sediment metagenome</name>
    <dbReference type="NCBI Taxonomy" id="412755"/>
    <lineage>
        <taxon>unclassified sequences</taxon>
        <taxon>metagenomes</taxon>
        <taxon>ecological metagenomes</taxon>
    </lineage>
</organism>
<name>A0A0F9J8D6_9ZZZZ</name>
<reference evidence="1" key="1">
    <citation type="journal article" date="2015" name="Nature">
        <title>Complex archaea that bridge the gap between prokaryotes and eukaryotes.</title>
        <authorList>
            <person name="Spang A."/>
            <person name="Saw J.H."/>
            <person name="Jorgensen S.L."/>
            <person name="Zaremba-Niedzwiedzka K."/>
            <person name="Martijn J."/>
            <person name="Lind A.E."/>
            <person name="van Eijk R."/>
            <person name="Schleper C."/>
            <person name="Guy L."/>
            <person name="Ettema T.J."/>
        </authorList>
    </citation>
    <scope>NUCLEOTIDE SEQUENCE</scope>
</reference>
<feature type="non-terminal residue" evidence="1">
    <location>
        <position position="348"/>
    </location>
</feature>